<dbReference type="GO" id="GO:0008703">
    <property type="term" value="F:5-amino-6-(5-phosphoribosylamino)uracil reductase activity"/>
    <property type="evidence" value="ECO:0007669"/>
    <property type="project" value="InterPro"/>
</dbReference>
<evidence type="ECO:0000313" key="3">
    <source>
        <dbReference type="Proteomes" id="UP000316096"/>
    </source>
</evidence>
<feature type="domain" description="Bacterial bifunctional deaminase-reductase C-terminal" evidence="1">
    <location>
        <begin position="5"/>
        <end position="184"/>
    </location>
</feature>
<dbReference type="AlphaFoldDB" id="A0A543BZ16"/>
<organism evidence="2 3">
    <name type="scientific">Actinoallomurus bryophytorum</name>
    <dbReference type="NCBI Taxonomy" id="1490222"/>
    <lineage>
        <taxon>Bacteria</taxon>
        <taxon>Bacillati</taxon>
        <taxon>Actinomycetota</taxon>
        <taxon>Actinomycetes</taxon>
        <taxon>Streptosporangiales</taxon>
        <taxon>Thermomonosporaceae</taxon>
        <taxon>Actinoallomurus</taxon>
    </lineage>
</organism>
<dbReference type="OrthoDB" id="2313602at2"/>
<evidence type="ECO:0000259" key="1">
    <source>
        <dbReference type="Pfam" id="PF01872"/>
    </source>
</evidence>
<reference evidence="2 3" key="1">
    <citation type="submission" date="2019-06" db="EMBL/GenBank/DDBJ databases">
        <title>Sequencing the genomes of 1000 actinobacteria strains.</title>
        <authorList>
            <person name="Klenk H.-P."/>
        </authorList>
    </citation>
    <scope>NUCLEOTIDE SEQUENCE [LARGE SCALE GENOMIC DNA]</scope>
    <source>
        <strain evidence="2 3">DSM 102200</strain>
    </source>
</reference>
<dbReference type="SUPFAM" id="SSF53597">
    <property type="entry name" value="Dihydrofolate reductase-like"/>
    <property type="match status" value="1"/>
</dbReference>
<comment type="caution">
    <text evidence="2">The sequence shown here is derived from an EMBL/GenBank/DDBJ whole genome shotgun (WGS) entry which is preliminary data.</text>
</comment>
<dbReference type="GO" id="GO:0009231">
    <property type="term" value="P:riboflavin biosynthetic process"/>
    <property type="evidence" value="ECO:0007669"/>
    <property type="project" value="InterPro"/>
</dbReference>
<sequence length="202" mass="21434">MSKTVLYMSMSVDGFIAGPNVAAGNGLGDKGQRLHEWFLPDADAEQRRGGHLAGVNRDVMDEAMATGAVVVGRRTFELAGGWDGDHHDGVPIFVLSRHRPDPQPPWPGVTYVGDVTAAMNMAKDAAGAAGDKDVLVHGARTARLALAAGVLDELQIHLIPVLLGQGEPLFADMPPDHVELELLRAVDGPGVAHLRYRVRTAG</sequence>
<evidence type="ECO:0000313" key="2">
    <source>
        <dbReference type="EMBL" id="TQL90077.1"/>
    </source>
</evidence>
<gene>
    <name evidence="2" type="ORF">FB559_7369</name>
</gene>
<dbReference type="PANTHER" id="PTHR38011:SF12">
    <property type="entry name" value="BIFUNCTIONAL DEAMINASE-REDUCTASE DOMAIN PROTEIN"/>
    <property type="match status" value="1"/>
</dbReference>
<accession>A0A543BZ16</accession>
<keyword evidence="3" id="KW-1185">Reference proteome</keyword>
<dbReference type="Pfam" id="PF01872">
    <property type="entry name" value="RibD_C"/>
    <property type="match status" value="1"/>
</dbReference>
<dbReference type="InterPro" id="IPR002734">
    <property type="entry name" value="RibDG_C"/>
</dbReference>
<dbReference type="EMBL" id="VFOZ01000002">
    <property type="protein sequence ID" value="TQL90077.1"/>
    <property type="molecule type" value="Genomic_DNA"/>
</dbReference>
<name>A0A543BZ16_9ACTN</name>
<dbReference type="PANTHER" id="PTHR38011">
    <property type="entry name" value="DIHYDROFOLATE REDUCTASE FAMILY PROTEIN (AFU_ORTHOLOGUE AFUA_8G06820)"/>
    <property type="match status" value="1"/>
</dbReference>
<protein>
    <submittedName>
        <fullName evidence="2">Dihydrofolate reductase</fullName>
    </submittedName>
</protein>
<dbReference type="InterPro" id="IPR024072">
    <property type="entry name" value="DHFR-like_dom_sf"/>
</dbReference>
<dbReference type="Proteomes" id="UP000316096">
    <property type="component" value="Unassembled WGS sequence"/>
</dbReference>
<proteinExistence type="predicted"/>
<dbReference type="InterPro" id="IPR050765">
    <property type="entry name" value="Riboflavin_Biosynth_HTPR"/>
</dbReference>
<dbReference type="RefSeq" id="WP_141962166.1">
    <property type="nucleotide sequence ID" value="NZ_VFOZ01000002.1"/>
</dbReference>
<dbReference type="Gene3D" id="3.40.430.10">
    <property type="entry name" value="Dihydrofolate Reductase, subunit A"/>
    <property type="match status" value="1"/>
</dbReference>